<dbReference type="Pfam" id="PF01193">
    <property type="entry name" value="RNA_pol_L"/>
    <property type="match status" value="1"/>
</dbReference>
<evidence type="ECO:0000256" key="11">
    <source>
        <dbReference type="HAMAP-Rule" id="MF_00059"/>
    </source>
</evidence>
<evidence type="ECO:0000256" key="7">
    <source>
        <dbReference type="ARBA" id="ARBA00023163"/>
    </source>
</evidence>
<dbReference type="Gene3D" id="3.30.1360.10">
    <property type="entry name" value="RNA polymerase, RBP11-like subunit"/>
    <property type="match status" value="1"/>
</dbReference>
<dbReference type="CDD" id="cd06928">
    <property type="entry name" value="RNAP_alpha_NTD"/>
    <property type="match status" value="1"/>
</dbReference>
<dbReference type="Pfam" id="PF01000">
    <property type="entry name" value="RNA_pol_A_bac"/>
    <property type="match status" value="1"/>
</dbReference>
<evidence type="ECO:0000313" key="14">
    <source>
        <dbReference type="EMBL" id="OGF99581.1"/>
    </source>
</evidence>
<keyword evidence="6 11" id="KW-0548">Nucleotidyltransferase</keyword>
<evidence type="ECO:0000256" key="8">
    <source>
        <dbReference type="ARBA" id="ARBA00032524"/>
    </source>
</evidence>
<dbReference type="GO" id="GO:0003899">
    <property type="term" value="F:DNA-directed RNA polymerase activity"/>
    <property type="evidence" value="ECO:0007669"/>
    <property type="project" value="UniProtKB-UniRule"/>
</dbReference>
<dbReference type="GO" id="GO:0006351">
    <property type="term" value="P:DNA-templated transcription"/>
    <property type="evidence" value="ECO:0007669"/>
    <property type="project" value="UniProtKB-UniRule"/>
</dbReference>
<keyword evidence="7 11" id="KW-0804">Transcription</keyword>
<evidence type="ECO:0000256" key="2">
    <source>
        <dbReference type="ARBA" id="ARBA00012418"/>
    </source>
</evidence>
<dbReference type="Pfam" id="PF03118">
    <property type="entry name" value="RNA_pol_A_CTD"/>
    <property type="match status" value="1"/>
</dbReference>
<evidence type="ECO:0000256" key="12">
    <source>
        <dbReference type="SAM" id="MobiDB-lite"/>
    </source>
</evidence>
<dbReference type="EMBL" id="MFIV01000017">
    <property type="protein sequence ID" value="OGF99581.1"/>
    <property type="molecule type" value="Genomic_DNA"/>
</dbReference>
<comment type="subunit">
    <text evidence="11">Homodimer. The RNAP catalytic core consists of 2 alpha, 1 beta, 1 beta' and 1 omega subunit. When a sigma factor is associated with the core the holoenzyme is formed, which can initiate transcription.</text>
</comment>
<dbReference type="GO" id="GO:0003677">
    <property type="term" value="F:DNA binding"/>
    <property type="evidence" value="ECO:0007669"/>
    <property type="project" value="UniProtKB-UniRule"/>
</dbReference>
<feature type="region of interest" description="Alpha N-terminal domain (alpha-NTD)" evidence="11">
    <location>
        <begin position="1"/>
        <end position="232"/>
    </location>
</feature>
<dbReference type="EC" id="2.7.7.6" evidence="2 11"/>
<dbReference type="GO" id="GO:0005737">
    <property type="term" value="C:cytoplasm"/>
    <property type="evidence" value="ECO:0007669"/>
    <property type="project" value="UniProtKB-ARBA"/>
</dbReference>
<feature type="domain" description="DNA-directed RNA polymerase RpoA/D/Rpb3-type" evidence="13">
    <location>
        <begin position="23"/>
        <end position="231"/>
    </location>
</feature>
<dbReference type="InterPro" id="IPR036603">
    <property type="entry name" value="RBP11-like"/>
</dbReference>
<keyword evidence="4 11" id="KW-0240">DNA-directed RNA polymerase</keyword>
<dbReference type="Gene3D" id="2.170.120.12">
    <property type="entry name" value="DNA-directed RNA polymerase, insert domain"/>
    <property type="match status" value="1"/>
</dbReference>
<evidence type="ECO:0000313" key="15">
    <source>
        <dbReference type="Proteomes" id="UP000176992"/>
    </source>
</evidence>
<evidence type="ECO:0000256" key="4">
    <source>
        <dbReference type="ARBA" id="ARBA00022478"/>
    </source>
</evidence>
<dbReference type="InterPro" id="IPR036643">
    <property type="entry name" value="RNApol_insert_sf"/>
</dbReference>
<dbReference type="InterPro" id="IPR011260">
    <property type="entry name" value="RNAP_asu_C"/>
</dbReference>
<evidence type="ECO:0000256" key="6">
    <source>
        <dbReference type="ARBA" id="ARBA00022695"/>
    </source>
</evidence>
<comment type="catalytic activity">
    <reaction evidence="10 11">
        <text>RNA(n) + a ribonucleoside 5'-triphosphate = RNA(n+1) + diphosphate</text>
        <dbReference type="Rhea" id="RHEA:21248"/>
        <dbReference type="Rhea" id="RHEA-COMP:14527"/>
        <dbReference type="Rhea" id="RHEA-COMP:17342"/>
        <dbReference type="ChEBI" id="CHEBI:33019"/>
        <dbReference type="ChEBI" id="CHEBI:61557"/>
        <dbReference type="ChEBI" id="CHEBI:140395"/>
        <dbReference type="EC" id="2.7.7.6"/>
    </reaction>
</comment>
<accession>A0A1F5YI90</accession>
<reference evidence="14 15" key="1">
    <citation type="journal article" date="2016" name="Nat. Commun.">
        <title>Thousands of microbial genomes shed light on interconnected biogeochemical processes in an aquifer system.</title>
        <authorList>
            <person name="Anantharaman K."/>
            <person name="Brown C.T."/>
            <person name="Hug L.A."/>
            <person name="Sharon I."/>
            <person name="Castelle C.J."/>
            <person name="Probst A.J."/>
            <person name="Thomas B.C."/>
            <person name="Singh A."/>
            <person name="Wilkins M.J."/>
            <person name="Karaoz U."/>
            <person name="Brodie E.L."/>
            <person name="Williams K.H."/>
            <person name="Hubbard S.S."/>
            <person name="Banfield J.F."/>
        </authorList>
    </citation>
    <scope>NUCLEOTIDE SEQUENCE [LARGE SCALE GENOMIC DNA]</scope>
</reference>
<dbReference type="FunFam" id="2.170.120.12:FF:000001">
    <property type="entry name" value="DNA-directed RNA polymerase subunit alpha"/>
    <property type="match status" value="1"/>
</dbReference>
<proteinExistence type="inferred from homology"/>
<comment type="domain">
    <text evidence="11">The N-terminal domain is essential for RNAP assembly and basal transcription, whereas the C-terminal domain is involved in interaction with transcriptional regulators and with upstream promoter elements.</text>
</comment>
<evidence type="ECO:0000256" key="3">
    <source>
        <dbReference type="ARBA" id="ARBA00015972"/>
    </source>
</evidence>
<evidence type="ECO:0000256" key="9">
    <source>
        <dbReference type="ARBA" id="ARBA00033070"/>
    </source>
</evidence>
<dbReference type="NCBIfam" id="TIGR02027">
    <property type="entry name" value="rpoA"/>
    <property type="match status" value="1"/>
</dbReference>
<evidence type="ECO:0000256" key="10">
    <source>
        <dbReference type="ARBA" id="ARBA00048552"/>
    </source>
</evidence>
<dbReference type="NCBIfam" id="NF003519">
    <property type="entry name" value="PRK05182.2-5"/>
    <property type="match status" value="1"/>
</dbReference>
<comment type="function">
    <text evidence="11">DNA-dependent RNA polymerase catalyzes the transcription of DNA into RNA using the four ribonucleoside triphosphates as substrates.</text>
</comment>
<sequence length="340" mass="38425">MTLKNIVLPSRIEKNTRNATQNYCEFSVYPLERGFGLTLGNALRRVLLSSLEGTAVWALRIDTVLHELSSIPGVLEDVSDILLNFKKIVLKANADVEEAVCKLEVSKKGRVTAAAIHTPAGVKVINPDLYLFSLKEDKKIRIELLVKNGRGYYAADQHELQSDDPQLIPVDSIYSPVVKVSFDVDNQRVGQRTDYDKLIVRVHTNGAIDPETAMIGASELLIEHLEFLKNFSEPQEEKTSARDLQHNRLKELFNRSVEELELSVRSSNCLKASNIRTLGELVQKTESEMIKFRNFGRKSLNEISEILSRHGMQFGMKLKENEKGEWELDEQAEENKESGS</sequence>
<dbReference type="Proteomes" id="UP000176992">
    <property type="component" value="Unassembled WGS sequence"/>
</dbReference>
<protein>
    <recommendedName>
        <fullName evidence="3 11">DNA-directed RNA polymerase subunit alpha</fullName>
        <shortName evidence="11">RNAP subunit alpha</shortName>
        <ecNumber evidence="2 11">2.7.7.6</ecNumber>
    </recommendedName>
    <alternativeName>
        <fullName evidence="9 11">RNA polymerase subunit alpha</fullName>
    </alternativeName>
    <alternativeName>
        <fullName evidence="8 11">Transcriptase subunit alpha</fullName>
    </alternativeName>
</protein>
<dbReference type="NCBIfam" id="NF003513">
    <property type="entry name" value="PRK05182.1-2"/>
    <property type="match status" value="1"/>
</dbReference>
<feature type="region of interest" description="Alpha C-terminal domain (alpha-CTD)" evidence="11">
    <location>
        <begin position="249"/>
        <end position="340"/>
    </location>
</feature>
<dbReference type="InterPro" id="IPR011773">
    <property type="entry name" value="DNA-dir_RpoA"/>
</dbReference>
<dbReference type="SUPFAM" id="SSF47789">
    <property type="entry name" value="C-terminal domain of RNA polymerase alpha subunit"/>
    <property type="match status" value="1"/>
</dbReference>
<evidence type="ECO:0000259" key="13">
    <source>
        <dbReference type="SMART" id="SM00662"/>
    </source>
</evidence>
<feature type="region of interest" description="Disordered" evidence="12">
    <location>
        <begin position="320"/>
        <end position="340"/>
    </location>
</feature>
<dbReference type="GO" id="GO:0000428">
    <property type="term" value="C:DNA-directed RNA polymerase complex"/>
    <property type="evidence" value="ECO:0007669"/>
    <property type="project" value="UniProtKB-KW"/>
</dbReference>
<dbReference type="SUPFAM" id="SSF55257">
    <property type="entry name" value="RBP11-like subunits of RNA polymerase"/>
    <property type="match status" value="1"/>
</dbReference>
<dbReference type="InterPro" id="IPR011262">
    <property type="entry name" value="DNA-dir_RNA_pol_insert"/>
</dbReference>
<comment type="similarity">
    <text evidence="1 11">Belongs to the RNA polymerase alpha chain family.</text>
</comment>
<evidence type="ECO:0000256" key="5">
    <source>
        <dbReference type="ARBA" id="ARBA00022679"/>
    </source>
</evidence>
<evidence type="ECO:0000256" key="1">
    <source>
        <dbReference type="ARBA" id="ARBA00007123"/>
    </source>
</evidence>
<dbReference type="HAMAP" id="MF_00059">
    <property type="entry name" value="RNApol_bact_RpoA"/>
    <property type="match status" value="1"/>
</dbReference>
<dbReference type="InterPro" id="IPR011263">
    <property type="entry name" value="DNA-dir_RNA_pol_RpoA/D/Rpb3"/>
</dbReference>
<comment type="caution">
    <text evidence="14">The sequence shown here is derived from an EMBL/GenBank/DDBJ whole genome shotgun (WGS) entry which is preliminary data.</text>
</comment>
<keyword evidence="5 11" id="KW-0808">Transferase</keyword>
<name>A0A1F5YI90_9BACT</name>
<dbReference type="SUPFAM" id="SSF56553">
    <property type="entry name" value="Insert subdomain of RNA polymerase alpha subunit"/>
    <property type="match status" value="1"/>
</dbReference>
<dbReference type="SMART" id="SM00662">
    <property type="entry name" value="RPOLD"/>
    <property type="match status" value="1"/>
</dbReference>
<gene>
    <name evidence="11" type="primary">rpoA</name>
    <name evidence="14" type="ORF">A2Z86_08410</name>
</gene>
<dbReference type="AlphaFoldDB" id="A0A1F5YI90"/>
<dbReference type="Gene3D" id="1.10.150.20">
    <property type="entry name" value="5' to 3' exonuclease, C-terminal subdomain"/>
    <property type="match status" value="1"/>
</dbReference>
<organism evidence="14 15">
    <name type="scientific">Candidatus Glassbacteria bacterium GWA2_58_10</name>
    <dbReference type="NCBI Taxonomy" id="1817865"/>
    <lineage>
        <taxon>Bacteria</taxon>
        <taxon>Candidatus Glassiibacteriota</taxon>
    </lineage>
</organism>
<dbReference type="GO" id="GO:0046983">
    <property type="term" value="F:protein dimerization activity"/>
    <property type="evidence" value="ECO:0007669"/>
    <property type="project" value="InterPro"/>
</dbReference>